<organism evidence="3 4">
    <name type="scientific">Arthrobacter gyeryongensis</name>
    <dbReference type="NCBI Taxonomy" id="1650592"/>
    <lineage>
        <taxon>Bacteria</taxon>
        <taxon>Bacillati</taxon>
        <taxon>Actinomycetota</taxon>
        <taxon>Actinomycetes</taxon>
        <taxon>Micrococcales</taxon>
        <taxon>Micrococcaceae</taxon>
        <taxon>Arthrobacter</taxon>
    </lineage>
</organism>
<dbReference type="PANTHER" id="PTHR34385:SF1">
    <property type="entry name" value="PEPTIDOGLYCAN L-ALANYL-D-GLUTAMATE ENDOPEPTIDASE CWLK"/>
    <property type="match status" value="1"/>
</dbReference>
<dbReference type="Pfam" id="PF02557">
    <property type="entry name" value="VanY"/>
    <property type="match status" value="1"/>
</dbReference>
<feature type="chain" id="PRO_5045945826" description="D-alanyl-D-alanine carboxypeptidase-like core domain-containing protein" evidence="1">
    <location>
        <begin position="25"/>
        <end position="483"/>
    </location>
</feature>
<accession>A0ABP9SGH9</accession>
<keyword evidence="4" id="KW-1185">Reference proteome</keyword>
<dbReference type="PANTHER" id="PTHR34385">
    <property type="entry name" value="D-ALANYL-D-ALANINE CARBOXYPEPTIDASE"/>
    <property type="match status" value="1"/>
</dbReference>
<dbReference type="InterPro" id="IPR052179">
    <property type="entry name" value="DD-CPase-like"/>
</dbReference>
<protein>
    <recommendedName>
        <fullName evidence="2">D-alanyl-D-alanine carboxypeptidase-like core domain-containing protein</fullName>
    </recommendedName>
</protein>
<reference evidence="4" key="1">
    <citation type="journal article" date="2019" name="Int. J. Syst. Evol. Microbiol.">
        <title>The Global Catalogue of Microorganisms (GCM) 10K type strain sequencing project: providing services to taxonomists for standard genome sequencing and annotation.</title>
        <authorList>
            <consortium name="The Broad Institute Genomics Platform"/>
            <consortium name="The Broad Institute Genome Sequencing Center for Infectious Disease"/>
            <person name="Wu L."/>
            <person name="Ma J."/>
        </authorList>
    </citation>
    <scope>NUCLEOTIDE SEQUENCE [LARGE SCALE GENOMIC DNA]</scope>
    <source>
        <strain evidence="4">JCM 18514</strain>
    </source>
</reference>
<keyword evidence="1" id="KW-0732">Signal</keyword>
<dbReference type="SUPFAM" id="SSF55166">
    <property type="entry name" value="Hedgehog/DD-peptidase"/>
    <property type="match status" value="1"/>
</dbReference>
<comment type="caution">
    <text evidence="3">The sequence shown here is derived from an EMBL/GenBank/DDBJ whole genome shotgun (WGS) entry which is preliminary data.</text>
</comment>
<dbReference type="Proteomes" id="UP001500200">
    <property type="component" value="Unassembled WGS sequence"/>
</dbReference>
<dbReference type="CDD" id="cd14852">
    <property type="entry name" value="LD-carboxypeptidase"/>
    <property type="match status" value="1"/>
</dbReference>
<evidence type="ECO:0000259" key="2">
    <source>
        <dbReference type="Pfam" id="PF02557"/>
    </source>
</evidence>
<proteinExistence type="predicted"/>
<dbReference type="InterPro" id="IPR009045">
    <property type="entry name" value="Zn_M74/Hedgehog-like"/>
</dbReference>
<evidence type="ECO:0000313" key="4">
    <source>
        <dbReference type="Proteomes" id="UP001500200"/>
    </source>
</evidence>
<dbReference type="InterPro" id="IPR003709">
    <property type="entry name" value="VanY-like_core_dom"/>
</dbReference>
<name>A0ABP9SGH9_9MICC</name>
<feature type="signal peptide" evidence="1">
    <location>
        <begin position="1"/>
        <end position="24"/>
    </location>
</feature>
<dbReference type="EMBL" id="BAABKK010000012">
    <property type="protein sequence ID" value="GAA5194522.1"/>
    <property type="molecule type" value="Genomic_DNA"/>
</dbReference>
<dbReference type="Pfam" id="PF08310">
    <property type="entry name" value="LGFP"/>
    <property type="match status" value="4"/>
</dbReference>
<gene>
    <name evidence="3" type="ORF">GCM10023346_22170</name>
</gene>
<dbReference type="Gene3D" id="3.30.1380.10">
    <property type="match status" value="1"/>
</dbReference>
<evidence type="ECO:0000256" key="1">
    <source>
        <dbReference type="SAM" id="SignalP"/>
    </source>
</evidence>
<dbReference type="InterPro" id="IPR013207">
    <property type="entry name" value="LGFP"/>
</dbReference>
<feature type="domain" description="D-alanyl-D-alanine carboxypeptidase-like core" evidence="2">
    <location>
        <begin position="328"/>
        <end position="456"/>
    </location>
</feature>
<evidence type="ECO:0000313" key="3">
    <source>
        <dbReference type="EMBL" id="GAA5194522.1"/>
    </source>
</evidence>
<sequence length="483" mass="51608">MKPLVRRIAGVFAALLGLATIAPAALALDDGGAIDAAYQRLGGSTGRLGQPLDVGWCGSRDNGCVRHYQAGSIHWSSASGAHATWGGIENRWAQLGWEGSQLEYPLDEEHCGLGGGCYQDFQGGKIYWSPAVGANPVWGAILQRYASLGWETGPLGYAVGGEHCGLRGGGCYQDFQAGKIYWSPAVGANPVWGAILQRYASLGWETGPLGYAVGGEHCGLRGGGCYQDFQAGKIYWSPAFGTNPVWGGIGSYWATYGWENGPFGYPTSGEACSGSCSQDFWGGRITWNPSAPMSYTLWDWNPLAAINKRLPLSPPSSVPSALVGVGSQQMRSDAANALQRMINDAAAAGVTIATISGYRSYDQQASVYNSYVAQYGQTYADIISARPGYSEHQSGLAMDIGNPDGSCALQACFQTTPAGAFAANNAWRYGFIVRYPDGYQDVTGYTYEPWHLRYIGPDAARQIHAWGVSTLERYFTIAAAPTY</sequence>
<dbReference type="InterPro" id="IPR058193">
    <property type="entry name" value="VanY/YodJ_core_dom"/>
</dbReference>
<dbReference type="RefSeq" id="WP_345449423.1">
    <property type="nucleotide sequence ID" value="NZ_BAABKK010000012.1"/>
</dbReference>